<dbReference type="SUPFAM" id="SSF52540">
    <property type="entry name" value="P-loop containing nucleoside triphosphate hydrolases"/>
    <property type="match status" value="1"/>
</dbReference>
<organism evidence="2 3">
    <name type="scientific">Saponaria officinalis</name>
    <name type="common">Common soapwort</name>
    <name type="synonym">Lychnis saponaria</name>
    <dbReference type="NCBI Taxonomy" id="3572"/>
    <lineage>
        <taxon>Eukaryota</taxon>
        <taxon>Viridiplantae</taxon>
        <taxon>Streptophyta</taxon>
        <taxon>Embryophyta</taxon>
        <taxon>Tracheophyta</taxon>
        <taxon>Spermatophyta</taxon>
        <taxon>Magnoliopsida</taxon>
        <taxon>eudicotyledons</taxon>
        <taxon>Gunneridae</taxon>
        <taxon>Pentapetalae</taxon>
        <taxon>Caryophyllales</taxon>
        <taxon>Caryophyllaceae</taxon>
        <taxon>Caryophylleae</taxon>
        <taxon>Saponaria</taxon>
    </lineage>
</organism>
<keyword evidence="1" id="KW-0472">Membrane</keyword>
<dbReference type="PANTHER" id="PTHR14241">
    <property type="entry name" value="INTERFERON-INDUCED PROTEIN 44"/>
    <property type="match status" value="1"/>
</dbReference>
<keyword evidence="3" id="KW-1185">Reference proteome</keyword>
<accession>A0AAW1LDJ6</accession>
<dbReference type="AlphaFoldDB" id="A0AAW1LDJ6"/>
<evidence type="ECO:0000313" key="2">
    <source>
        <dbReference type="EMBL" id="KAK9733758.1"/>
    </source>
</evidence>
<keyword evidence="1" id="KW-1133">Transmembrane helix</keyword>
<reference evidence="2" key="1">
    <citation type="submission" date="2024-03" db="EMBL/GenBank/DDBJ databases">
        <title>WGS assembly of Saponaria officinalis var. Norfolk2.</title>
        <authorList>
            <person name="Jenkins J."/>
            <person name="Shu S."/>
            <person name="Grimwood J."/>
            <person name="Barry K."/>
            <person name="Goodstein D."/>
            <person name="Schmutz J."/>
            <person name="Leebens-Mack J."/>
            <person name="Osbourn A."/>
        </authorList>
    </citation>
    <scope>NUCLEOTIDE SEQUENCE [LARGE SCALE GENOMIC DNA]</scope>
    <source>
        <strain evidence="2">JIC</strain>
    </source>
</reference>
<dbReference type="Proteomes" id="UP001443914">
    <property type="component" value="Unassembled WGS sequence"/>
</dbReference>
<dbReference type="Gene3D" id="3.40.50.300">
    <property type="entry name" value="P-loop containing nucleotide triphosphate hydrolases"/>
    <property type="match status" value="1"/>
</dbReference>
<keyword evidence="1" id="KW-0812">Transmembrane</keyword>
<proteinExistence type="predicted"/>
<dbReference type="PANTHER" id="PTHR14241:SF24">
    <property type="entry name" value="G DOMAIN-CONTAINING PROTEIN"/>
    <property type="match status" value="1"/>
</dbReference>
<evidence type="ECO:0000313" key="3">
    <source>
        <dbReference type="Proteomes" id="UP001443914"/>
    </source>
</evidence>
<comment type="caution">
    <text evidence="2">The sequence shown here is derived from an EMBL/GenBank/DDBJ whole genome shotgun (WGS) entry which is preliminary data.</text>
</comment>
<gene>
    <name evidence="2" type="ORF">RND81_04G090400</name>
</gene>
<feature type="transmembrane region" description="Helical" evidence="1">
    <location>
        <begin position="351"/>
        <end position="371"/>
    </location>
</feature>
<dbReference type="InterPro" id="IPR027417">
    <property type="entry name" value="P-loop_NTPase"/>
</dbReference>
<dbReference type="EMBL" id="JBDFQZ010000004">
    <property type="protein sequence ID" value="KAK9733758.1"/>
    <property type="molecule type" value="Genomic_DNA"/>
</dbReference>
<sequence>MKDDQHYSAGDSDECSLSDTDFHWWRSCATSEEMSTLKINSVSDMADWTPRLKVMRELERLAMVAHDGLDDLRHRLVTYRAGDLWVPVGGVQKEGMNIPPQVTILLVGFAGGGKSSLVNLMYSVLGRAGIIPFAQTSGSSSTSGSTTMMLEEHNVTRSMRAGFCVYDSRGFDYNDRQGETLAELAEWTADGVRHNQVCLRSGDIMDYVDVRSSSKFAKRQVNCAMLVANMDEIYEEITKSCGFTHLEATKQVFCYLGLKRGNQNPILILTHGDKLTATERINTRVKICEYLGISETSGVYDIVCMTEHGVSPEECDPVTAYALTEAVYRALLVSDMSHSPKLNFKDKAICFLYWLLQLVGAFFALLARVFSGPSRKYNKMM</sequence>
<protein>
    <submittedName>
        <fullName evidence="2">Uncharacterized protein</fullName>
    </submittedName>
</protein>
<evidence type="ECO:0000256" key="1">
    <source>
        <dbReference type="SAM" id="Phobius"/>
    </source>
</evidence>
<name>A0AAW1LDJ6_SAPOF</name>